<organism evidence="1 2">
    <name type="scientific">Candidatus Methylomirabilis limnetica</name>
    <dbReference type="NCBI Taxonomy" id="2033718"/>
    <lineage>
        <taxon>Bacteria</taxon>
        <taxon>Candidatus Methylomirabilota</taxon>
        <taxon>Candidatus Methylomirabilia</taxon>
        <taxon>Candidatus Methylomirabilales</taxon>
        <taxon>Candidatus Methylomirabilaceae</taxon>
        <taxon>Candidatus Methylomirabilis</taxon>
    </lineage>
</organism>
<sequence length="74" mass="8089">MASGGNLRLAGTGITPKAKTAMALWGIMTPEGPYCFQKTSANSLDRVANRLRGLFRRDASQIILQSGQVLRRIR</sequence>
<name>A0A2T4TXH7_9BACT</name>
<reference evidence="1 2" key="1">
    <citation type="submission" date="2017-09" db="EMBL/GenBank/DDBJ databases">
        <title>Bloom of a denitrifying methanotroph, Candidatus Methylomirabilis limnetica, in a deep stratified lake.</title>
        <authorList>
            <person name="Graf J.S."/>
            <person name="Marchant H.K."/>
            <person name="Tienken D."/>
            <person name="Hach P.F."/>
            <person name="Brand A."/>
            <person name="Schubert C.J."/>
            <person name="Kuypers M.M."/>
            <person name="Milucka J."/>
        </authorList>
    </citation>
    <scope>NUCLEOTIDE SEQUENCE [LARGE SCALE GENOMIC DNA]</scope>
    <source>
        <strain evidence="1 2">Zug</strain>
    </source>
</reference>
<reference evidence="2" key="2">
    <citation type="journal article" date="2018" name="Environ. Microbiol.">
        <title>Bloom of a denitrifying methanotroph, 'Candidatus Methylomirabilis limnetica', in a deep stratified lake.</title>
        <authorList>
            <person name="Graf J.S."/>
            <person name="Mayr M.J."/>
            <person name="Marchant H.K."/>
            <person name="Tienken D."/>
            <person name="Hach P.F."/>
            <person name="Brand A."/>
            <person name="Schubert C.J."/>
            <person name="Kuypers M.M."/>
            <person name="Milucka J."/>
        </authorList>
    </citation>
    <scope>NUCLEOTIDE SEQUENCE [LARGE SCALE GENOMIC DNA]</scope>
    <source>
        <strain evidence="2">Zug</strain>
    </source>
</reference>
<comment type="caution">
    <text evidence="1">The sequence shown here is derived from an EMBL/GenBank/DDBJ whole genome shotgun (WGS) entry which is preliminary data.</text>
</comment>
<dbReference type="EMBL" id="NVQC01000022">
    <property type="protein sequence ID" value="PTL35834.1"/>
    <property type="molecule type" value="Genomic_DNA"/>
</dbReference>
<evidence type="ECO:0000313" key="1">
    <source>
        <dbReference type="EMBL" id="PTL35834.1"/>
    </source>
</evidence>
<protein>
    <submittedName>
        <fullName evidence="1">Uncharacterized protein</fullName>
    </submittedName>
</protein>
<accession>A0A2T4TXH7</accession>
<dbReference type="RefSeq" id="WP_107562691.1">
    <property type="nucleotide sequence ID" value="NZ_NVQC01000022.1"/>
</dbReference>
<dbReference type="AlphaFoldDB" id="A0A2T4TXH7"/>
<gene>
    <name evidence="1" type="ORF">CLG94_08765</name>
</gene>
<dbReference type="Proteomes" id="UP000241436">
    <property type="component" value="Unassembled WGS sequence"/>
</dbReference>
<proteinExistence type="predicted"/>
<keyword evidence="2" id="KW-1185">Reference proteome</keyword>
<evidence type="ECO:0000313" key="2">
    <source>
        <dbReference type="Proteomes" id="UP000241436"/>
    </source>
</evidence>